<reference evidence="5 6" key="1">
    <citation type="journal article" date="2005" name="Nucleic Acids Res.">
        <title>Genomic blueprint of Hahella chejuensis, a marine microbe producing an algicidal agent.</title>
        <authorList>
            <person name="Jeong H."/>
            <person name="Yim J.H."/>
            <person name="Lee C."/>
            <person name="Choi S.-H."/>
            <person name="Park Y.K."/>
            <person name="Yoon S.H."/>
            <person name="Hur C.-G."/>
            <person name="Kang H.-Y."/>
            <person name="Kim D."/>
            <person name="Lee H.H."/>
            <person name="Park K.H."/>
            <person name="Park S.-H."/>
            <person name="Park H.-S."/>
            <person name="Lee H.K."/>
            <person name="Oh T.K."/>
            <person name="Kim J.F."/>
        </authorList>
    </citation>
    <scope>NUCLEOTIDE SEQUENCE [LARGE SCALE GENOMIC DNA]</scope>
    <source>
        <strain evidence="5 6">KCTC 2396</strain>
    </source>
</reference>
<dbReference type="InterPro" id="IPR050770">
    <property type="entry name" value="Intradiol_RC_Dioxygenase"/>
</dbReference>
<dbReference type="Gene3D" id="2.60.130.10">
    <property type="entry name" value="Aromatic compound dioxygenase"/>
    <property type="match status" value="1"/>
</dbReference>
<accession>Q2SQI1</accession>
<organism evidence="5 6">
    <name type="scientific">Hahella chejuensis (strain KCTC 2396)</name>
    <dbReference type="NCBI Taxonomy" id="349521"/>
    <lineage>
        <taxon>Bacteria</taxon>
        <taxon>Pseudomonadati</taxon>
        <taxon>Pseudomonadota</taxon>
        <taxon>Gammaproteobacteria</taxon>
        <taxon>Oceanospirillales</taxon>
        <taxon>Hahellaceae</taxon>
        <taxon>Hahella</taxon>
    </lineage>
</organism>
<name>Q2SQI1_HAHCH</name>
<dbReference type="OrthoDB" id="9805815at2"/>
<dbReference type="InterPro" id="IPR000627">
    <property type="entry name" value="Intradiol_dOase_C"/>
</dbReference>
<dbReference type="PANTHER" id="PTHR33711:SF10">
    <property type="entry name" value="INTRADIOL RING-CLEAVAGE DIOXYGENASES DOMAIN-CONTAINING PROTEIN"/>
    <property type="match status" value="1"/>
</dbReference>
<dbReference type="Pfam" id="PF00775">
    <property type="entry name" value="Dioxygenase_C"/>
    <property type="match status" value="1"/>
</dbReference>
<dbReference type="GO" id="GO:0016702">
    <property type="term" value="F:oxidoreductase activity, acting on single donors with incorporation of molecular oxygen, incorporation of two atoms of oxygen"/>
    <property type="evidence" value="ECO:0007669"/>
    <property type="project" value="InterPro"/>
</dbReference>
<evidence type="ECO:0000313" key="6">
    <source>
        <dbReference type="Proteomes" id="UP000000238"/>
    </source>
</evidence>
<protein>
    <submittedName>
        <fullName evidence="5">Protocatechuate 3,4-dioxygenase beta subunit</fullName>
    </submittedName>
</protein>
<dbReference type="GO" id="GO:0008199">
    <property type="term" value="F:ferric iron binding"/>
    <property type="evidence" value="ECO:0007669"/>
    <property type="project" value="InterPro"/>
</dbReference>
<keyword evidence="2 5" id="KW-0223">Dioxygenase</keyword>
<feature type="domain" description="Intradiol ring-cleavage dioxygenases" evidence="4">
    <location>
        <begin position="45"/>
        <end position="171"/>
    </location>
</feature>
<dbReference type="HOGENOM" id="CLU_1545426_0_0_6"/>
<dbReference type="RefSeq" id="WP_011394170.1">
    <property type="nucleotide sequence ID" value="NC_007645.1"/>
</dbReference>
<keyword evidence="6" id="KW-1185">Reference proteome</keyword>
<dbReference type="SUPFAM" id="SSF49482">
    <property type="entry name" value="Aromatic compound dioxygenase"/>
    <property type="match status" value="1"/>
</dbReference>
<dbReference type="EMBL" id="CP000155">
    <property type="protein sequence ID" value="ABC27093.1"/>
    <property type="molecule type" value="Genomic_DNA"/>
</dbReference>
<keyword evidence="3" id="KW-0560">Oxidoreductase</keyword>
<dbReference type="STRING" id="349521.HCH_00174"/>
<evidence type="ECO:0000313" key="5">
    <source>
        <dbReference type="EMBL" id="ABC27093.1"/>
    </source>
</evidence>
<gene>
    <name evidence="5" type="ordered locus">HCH_00174</name>
</gene>
<dbReference type="eggNOG" id="COG3485">
    <property type="taxonomic scope" value="Bacteria"/>
</dbReference>
<dbReference type="InterPro" id="IPR015889">
    <property type="entry name" value="Intradiol_dOase_core"/>
</dbReference>
<dbReference type="PANTHER" id="PTHR33711">
    <property type="entry name" value="DIOXYGENASE, PUTATIVE (AFU_ORTHOLOGUE AFUA_2G02910)-RELATED"/>
    <property type="match status" value="1"/>
</dbReference>
<evidence type="ECO:0000256" key="3">
    <source>
        <dbReference type="ARBA" id="ARBA00023002"/>
    </source>
</evidence>
<dbReference type="KEGG" id="hch:HCH_00174"/>
<evidence type="ECO:0000256" key="2">
    <source>
        <dbReference type="ARBA" id="ARBA00022964"/>
    </source>
</evidence>
<evidence type="ECO:0000256" key="1">
    <source>
        <dbReference type="ARBA" id="ARBA00007825"/>
    </source>
</evidence>
<dbReference type="Proteomes" id="UP000000238">
    <property type="component" value="Chromosome"/>
</dbReference>
<dbReference type="AlphaFoldDB" id="Q2SQI1"/>
<proteinExistence type="inferred from homology"/>
<sequence length="212" mass="23819">MNAETALYRRVFLKLLLGASLWPWRGAHADDLENGSCGVTQAAPEGPFYVRNARETAYINYRNFPGRLMRVEGIVLGGPLGDLPLPEARVEIWHADGDGRYHPAGDGDVSEYSLDAVNLRGVGYTDVSGRYAFHSIVPGTYGGRRRHIHWKFSAPGYRALTTQSYWREDQNSAQASTDVVDRNPERCRWLDFPLDRKGIRVGVFNVVLKPLQ</sequence>
<evidence type="ECO:0000259" key="4">
    <source>
        <dbReference type="Pfam" id="PF00775"/>
    </source>
</evidence>
<comment type="similarity">
    <text evidence="1">Belongs to the intradiol ring-cleavage dioxygenase family.</text>
</comment>